<evidence type="ECO:0000313" key="4">
    <source>
        <dbReference type="EMBL" id="KXV38231.1"/>
    </source>
</evidence>
<reference evidence="3" key="1">
    <citation type="journal article" date="2014" name="Int. J. Syst. Evol. Microbiol.">
        <title>Complete genome of a new Firmicutes species belonging to the dominant human colonic microbiota ('Ruminococcus bicirculans') reveals two chromosomes and a selective capacity to utilize plant glucans.</title>
        <authorList>
            <consortium name="NISC Comparative Sequencing Program"/>
            <person name="Wegmann U."/>
            <person name="Louis P."/>
            <person name="Goesmann A."/>
            <person name="Henrissat B."/>
            <person name="Duncan S.H."/>
            <person name="Flint H.J."/>
        </authorList>
    </citation>
    <scope>NUCLEOTIDE SEQUENCE</scope>
    <source>
        <strain evidence="3">NBRC 3250</strain>
    </source>
</reference>
<reference evidence="3" key="4">
    <citation type="submission" date="2023-01" db="EMBL/GenBank/DDBJ databases">
        <title>Draft genome sequence of Gluconobacter albidus strain NBRC 3250.</title>
        <authorList>
            <person name="Sun Q."/>
            <person name="Mori K."/>
        </authorList>
    </citation>
    <scope>NUCLEOTIDE SEQUENCE</scope>
    <source>
        <strain evidence="3">NBRC 3250</strain>
    </source>
</reference>
<dbReference type="PANTHER" id="PTHR42987:SF4">
    <property type="entry name" value="PROTEASE SOHB-RELATED"/>
    <property type="match status" value="1"/>
</dbReference>
<evidence type="ECO:0000313" key="3">
    <source>
        <dbReference type="EMBL" id="GLQ68932.1"/>
    </source>
</evidence>
<dbReference type="Gene3D" id="3.90.226.10">
    <property type="entry name" value="2-enoyl-CoA Hydratase, Chain A, domain 1"/>
    <property type="match status" value="1"/>
</dbReference>
<dbReference type="GO" id="GO:0008233">
    <property type="term" value="F:peptidase activity"/>
    <property type="evidence" value="ECO:0007669"/>
    <property type="project" value="InterPro"/>
</dbReference>
<proteinExistence type="inferred from homology"/>
<reference evidence="4 5" key="2">
    <citation type="submission" date="2015-06" db="EMBL/GenBank/DDBJ databases">
        <title>Improved classification and identification of acetic acid bacteria using matrix-assisted laser desorption/ionization time-of-flight mass spectrometry; Gluconobacter nephelii and Gluconobacter uchimurae are later heterotypic synonyms of Gluconobacter japonicus and Gluconobacter oxydans, respectively.</title>
        <authorList>
            <person name="Li L."/>
            <person name="Cleenwerck I."/>
            <person name="De Vuyst L."/>
            <person name="Vandamme P."/>
        </authorList>
    </citation>
    <scope>NUCLEOTIDE SEQUENCE [LARGE SCALE GENOMIC DNA]</scope>
    <source>
        <strain evidence="4 5">LMG 1356</strain>
    </source>
</reference>
<dbReference type="AlphaFoldDB" id="A0AAW3QXA0"/>
<dbReference type="Pfam" id="PF01343">
    <property type="entry name" value="Peptidase_S49"/>
    <property type="match status" value="1"/>
</dbReference>
<dbReference type="InterPro" id="IPR002142">
    <property type="entry name" value="Peptidase_S49"/>
</dbReference>
<name>A0AAW3QXA0_9PROT</name>
<evidence type="ECO:0000313" key="6">
    <source>
        <dbReference type="Proteomes" id="UP001156672"/>
    </source>
</evidence>
<accession>A0AAW3QXA0</accession>
<dbReference type="Proteomes" id="UP000075682">
    <property type="component" value="Unassembled WGS sequence"/>
</dbReference>
<evidence type="ECO:0000313" key="5">
    <source>
        <dbReference type="Proteomes" id="UP000075682"/>
    </source>
</evidence>
<dbReference type="PANTHER" id="PTHR42987">
    <property type="entry name" value="PEPTIDASE S49"/>
    <property type="match status" value="1"/>
</dbReference>
<dbReference type="SUPFAM" id="SSF52096">
    <property type="entry name" value="ClpP/crotonase"/>
    <property type="match status" value="1"/>
</dbReference>
<dbReference type="CDD" id="cd07022">
    <property type="entry name" value="S49_Sppa_36K_type"/>
    <property type="match status" value="1"/>
</dbReference>
<keyword evidence="6" id="KW-1185">Reference proteome</keyword>
<dbReference type="RefSeq" id="WP_062029456.1">
    <property type="nucleotide sequence ID" value="NZ_BEWL01000012.1"/>
</dbReference>
<dbReference type="InterPro" id="IPR029045">
    <property type="entry name" value="ClpP/crotonase-like_dom_sf"/>
</dbReference>
<evidence type="ECO:0000259" key="2">
    <source>
        <dbReference type="Pfam" id="PF01343"/>
    </source>
</evidence>
<dbReference type="Proteomes" id="UP001156672">
    <property type="component" value="Unassembled WGS sequence"/>
</dbReference>
<dbReference type="GO" id="GO:0006508">
    <property type="term" value="P:proteolysis"/>
    <property type="evidence" value="ECO:0007669"/>
    <property type="project" value="InterPro"/>
</dbReference>
<comment type="similarity">
    <text evidence="1">Belongs to the peptidase S49 family.</text>
</comment>
<dbReference type="EMBL" id="LHZN01000126">
    <property type="protein sequence ID" value="KXV38231.1"/>
    <property type="molecule type" value="Genomic_DNA"/>
</dbReference>
<gene>
    <name evidence="4" type="ORF">AD941_06820</name>
    <name evidence="3" type="ORF">GCM10007866_13830</name>
</gene>
<sequence>MTRHYALDAIRAMPWAIQPEWLAAIEAAAERTMLSPDLEKLRENGNAARYQGVMAAISGGGSPLQGAKTATVSNGVAMIPVMGPIMPYANLMADICGFTTLETLASDLQVAASSPAVSQILLVMDSPGGATVQLSDVAGQIAALEKPVTVFVTGTAASAAYWLASQADEIIMDNLAVAGSIGIVCSTSTQVGPDANGRQSVDIVSSNAPNKRLDPSSDDGQAQIRAVLDDMEAVFMADVARGRKTTVANVQKNFGQGGMKSAKSAVSAGMADGTGTLSGTVSRLGAGKTPKITGKPAPRRTAAMQDLDMRRLRAQEG</sequence>
<dbReference type="EMBL" id="BSNW01000013">
    <property type="protein sequence ID" value="GLQ68932.1"/>
    <property type="molecule type" value="Genomic_DNA"/>
</dbReference>
<feature type="domain" description="Peptidase S49" evidence="2">
    <location>
        <begin position="145"/>
        <end position="285"/>
    </location>
</feature>
<evidence type="ECO:0000256" key="1">
    <source>
        <dbReference type="ARBA" id="ARBA00008683"/>
    </source>
</evidence>
<protein>
    <submittedName>
        <fullName evidence="4">Peptidase</fullName>
    </submittedName>
</protein>
<reference evidence="6" key="3">
    <citation type="journal article" date="2019" name="Int. J. Syst. Evol. Microbiol.">
        <title>The Global Catalogue of Microorganisms (GCM) 10K type strain sequencing project: providing services to taxonomists for standard genome sequencing and annotation.</title>
        <authorList>
            <consortium name="The Broad Institute Genomics Platform"/>
            <consortium name="The Broad Institute Genome Sequencing Center for Infectious Disease"/>
            <person name="Wu L."/>
            <person name="Ma J."/>
        </authorList>
    </citation>
    <scope>NUCLEOTIDE SEQUENCE [LARGE SCALE GENOMIC DNA]</scope>
    <source>
        <strain evidence="6">NBRC 3250</strain>
    </source>
</reference>
<comment type="caution">
    <text evidence="4">The sequence shown here is derived from an EMBL/GenBank/DDBJ whole genome shotgun (WGS) entry which is preliminary data.</text>
</comment>
<organism evidence="4 5">
    <name type="scientific">Gluconobacter albidus</name>
    <dbReference type="NCBI Taxonomy" id="318683"/>
    <lineage>
        <taxon>Bacteria</taxon>
        <taxon>Pseudomonadati</taxon>
        <taxon>Pseudomonadota</taxon>
        <taxon>Alphaproteobacteria</taxon>
        <taxon>Acetobacterales</taxon>
        <taxon>Acetobacteraceae</taxon>
        <taxon>Gluconobacter</taxon>
    </lineage>
</organism>
<dbReference type="InterPro" id="IPR033855">
    <property type="entry name" value="Protein_C"/>
</dbReference>